<gene>
    <name evidence="1" type="ORF">FHS48_003657</name>
</gene>
<dbReference type="EMBL" id="JACIIX010000018">
    <property type="protein sequence ID" value="MBB6212208.1"/>
    <property type="molecule type" value="Genomic_DNA"/>
</dbReference>
<dbReference type="PANTHER" id="PTHR28141">
    <property type="entry name" value="2',3'-CYCLIC-NUCLEOTIDE 3'-PHOSPHODIESTERASE"/>
    <property type="match status" value="1"/>
</dbReference>
<evidence type="ECO:0000313" key="2">
    <source>
        <dbReference type="Proteomes" id="UP000544872"/>
    </source>
</evidence>
<organism evidence="1 2">
    <name type="scientific">Novispirillum itersonii</name>
    <name type="common">Aquaspirillum itersonii</name>
    <dbReference type="NCBI Taxonomy" id="189"/>
    <lineage>
        <taxon>Bacteria</taxon>
        <taxon>Pseudomonadati</taxon>
        <taxon>Pseudomonadota</taxon>
        <taxon>Alphaproteobacteria</taxon>
        <taxon>Rhodospirillales</taxon>
        <taxon>Novispirillaceae</taxon>
        <taxon>Novispirillum</taxon>
    </lineage>
</organism>
<dbReference type="InterPro" id="IPR009097">
    <property type="entry name" value="Cyclic_Pdiesterase"/>
</dbReference>
<dbReference type="Proteomes" id="UP000544872">
    <property type="component" value="Unassembled WGS sequence"/>
</dbReference>
<dbReference type="GO" id="GO:0004113">
    <property type="term" value="F:2',3'-cyclic-nucleotide 3'-phosphodiesterase activity"/>
    <property type="evidence" value="ECO:0007669"/>
    <property type="project" value="TreeGrafter"/>
</dbReference>
<protein>
    <submittedName>
        <fullName evidence="1">2'-5' RNA ligase</fullName>
    </submittedName>
</protein>
<keyword evidence="2" id="KW-1185">Reference proteome</keyword>
<sequence length="175" mass="19044">MPQKHSLWLVPPQPQRDRLEDAIATFCQTTGLPAFTPHVTLLGDIPASADDISAALTPLTRTWKPLSLSLTETRTGADFFMSFYACVTAGPVLETLHQACCRLFPDAAVPRQFTPHISLAYGPATDADKARFTATVAPDLPLTFPVDRVFIVRSSNETPIADWACLQSLPFGEAC</sequence>
<dbReference type="InterPro" id="IPR012386">
    <property type="entry name" value="Cyclic-nucl_3Pdiesterase"/>
</dbReference>
<accession>A0A7X0DNJ5</accession>
<dbReference type="PANTHER" id="PTHR28141:SF1">
    <property type="entry name" value="2',3'-CYCLIC-NUCLEOTIDE 3'-PHOSPHODIESTERASE"/>
    <property type="match status" value="1"/>
</dbReference>
<comment type="caution">
    <text evidence="1">The sequence shown here is derived from an EMBL/GenBank/DDBJ whole genome shotgun (WGS) entry which is preliminary data.</text>
</comment>
<reference evidence="1 2" key="1">
    <citation type="submission" date="2020-08" db="EMBL/GenBank/DDBJ databases">
        <title>Genomic Encyclopedia of Type Strains, Phase IV (KMG-IV): sequencing the most valuable type-strain genomes for metagenomic binning, comparative biology and taxonomic classification.</title>
        <authorList>
            <person name="Goeker M."/>
        </authorList>
    </citation>
    <scope>NUCLEOTIDE SEQUENCE [LARGE SCALE GENOMIC DNA]</scope>
    <source>
        <strain evidence="1 2">DSM 11590</strain>
    </source>
</reference>
<dbReference type="RefSeq" id="WP_184265736.1">
    <property type="nucleotide sequence ID" value="NZ_JACIIX010000018.1"/>
</dbReference>
<dbReference type="GO" id="GO:0016874">
    <property type="term" value="F:ligase activity"/>
    <property type="evidence" value="ECO:0007669"/>
    <property type="project" value="UniProtKB-KW"/>
</dbReference>
<proteinExistence type="predicted"/>
<dbReference type="GO" id="GO:0009187">
    <property type="term" value="P:cyclic nucleotide metabolic process"/>
    <property type="evidence" value="ECO:0007669"/>
    <property type="project" value="TreeGrafter"/>
</dbReference>
<name>A0A7X0DNJ5_NOVIT</name>
<dbReference type="Pfam" id="PF13563">
    <property type="entry name" value="2_5_RNA_ligase2"/>
    <property type="match status" value="1"/>
</dbReference>
<dbReference type="Gene3D" id="3.90.1140.10">
    <property type="entry name" value="Cyclic phosphodiesterase"/>
    <property type="match status" value="1"/>
</dbReference>
<dbReference type="AlphaFoldDB" id="A0A7X0DNJ5"/>
<dbReference type="SUPFAM" id="SSF55144">
    <property type="entry name" value="LigT-like"/>
    <property type="match status" value="1"/>
</dbReference>
<evidence type="ECO:0000313" key="1">
    <source>
        <dbReference type="EMBL" id="MBB6212208.1"/>
    </source>
</evidence>
<keyword evidence="1" id="KW-0436">Ligase</keyword>